<dbReference type="InterPro" id="IPR055706">
    <property type="entry name" value="Slg1/2_DUF7282"/>
</dbReference>
<dbReference type="Proteomes" id="UP000830434">
    <property type="component" value="Chromosome"/>
</dbReference>
<evidence type="ECO:0000259" key="2">
    <source>
        <dbReference type="Pfam" id="PF23951"/>
    </source>
</evidence>
<feature type="region of interest" description="Disordered" evidence="1">
    <location>
        <begin position="361"/>
        <end position="474"/>
    </location>
</feature>
<dbReference type="EMBL" id="CP096658">
    <property type="protein sequence ID" value="UPW01475.1"/>
    <property type="molecule type" value="Genomic_DNA"/>
</dbReference>
<reference evidence="3" key="1">
    <citation type="submission" date="2022-04" db="EMBL/GenBank/DDBJ databases">
        <title>Diverse halophilic archaea isolated from saline environments.</title>
        <authorList>
            <person name="Cui H.-L."/>
        </authorList>
    </citation>
    <scope>NUCLEOTIDE SEQUENCE</scope>
    <source>
        <strain evidence="3">XZYJT40</strain>
    </source>
</reference>
<evidence type="ECO:0000313" key="3">
    <source>
        <dbReference type="EMBL" id="UPW01475.1"/>
    </source>
</evidence>
<accession>A0A8U0ILE9</accession>
<feature type="compositionally biased region" description="Acidic residues" evidence="1">
    <location>
        <begin position="176"/>
        <end position="189"/>
    </location>
</feature>
<dbReference type="GeneID" id="72189201"/>
<dbReference type="AlphaFoldDB" id="A0A8U0ILE9"/>
<gene>
    <name evidence="3" type="ORF">M0R88_05060</name>
</gene>
<feature type="compositionally biased region" description="Acidic residues" evidence="1">
    <location>
        <begin position="218"/>
        <end position="243"/>
    </location>
</feature>
<feature type="compositionally biased region" description="Acidic residues" evidence="1">
    <location>
        <begin position="376"/>
        <end position="471"/>
    </location>
</feature>
<sequence>MTRDTKTLSAVFMAVLLVLASGTAVSLAVTSSPTDAGTNAVGVQETTTAADGEANITINEQESSGEQIVVESATLPEGGFIAIHDSSVAEAPLSSVLGNSVYLEAGTHENVTITLARPITESQTLVAMPHLDTNNNEVYDFVLSTGELDGPYTTDGQVLIDQANVTVAQETTTTTEEVEETTTTEEAVEETTTTTTEEEVEETTTTEEAVEETTTTTTEEEVEETTTTTEEEVIEETTTEEVVGETTTTGETPADMQRFVFKIEQMQIDRWSFVVGDEETPDRTQRVGNLTISDRRVTINLSKLLRQGAMAQQQAGPMTTVSPEQAEEIIEENLSKDLQTVRYVITDVSIENVTFVVTAPEDIEMPEPPMTTTTAEPEETTTTEEVEETTTTEEEVEETTTTEDVVEETTTTEEVEETTTTEEIEETTTTEEVEETTTTEEVEETTTTEEVEETTTTEEVEETTTTEDVVEETTTTAEDGDVTAAELSSFEVSGLDAPDSATTGDTITVSATVSNPNDQQATQEVAFRLEGTVIARQNVTLDAGEQTTVEFEIDTEGVPARQYIHGVYTRNFGELGVIVLEDSSQATTTAAAGNETTTSAA</sequence>
<proteinExistence type="predicted"/>
<evidence type="ECO:0000313" key="4">
    <source>
        <dbReference type="Proteomes" id="UP000830434"/>
    </source>
</evidence>
<feature type="domain" description="DUF7282" evidence="2">
    <location>
        <begin position="54"/>
        <end position="166"/>
    </location>
</feature>
<protein>
    <recommendedName>
        <fullName evidence="2">DUF7282 domain-containing protein</fullName>
    </recommendedName>
</protein>
<name>A0A8U0ILE9_9EURY</name>
<evidence type="ECO:0000256" key="1">
    <source>
        <dbReference type="SAM" id="MobiDB-lite"/>
    </source>
</evidence>
<dbReference type="Pfam" id="PF23951">
    <property type="entry name" value="DUF7282"/>
    <property type="match status" value="1"/>
</dbReference>
<keyword evidence="4" id="KW-1185">Reference proteome</keyword>
<dbReference type="RefSeq" id="WP_248655876.1">
    <property type="nucleotide sequence ID" value="NZ_CP096658.1"/>
</dbReference>
<feature type="compositionally biased region" description="Acidic residues" evidence="1">
    <location>
        <begin position="196"/>
        <end position="211"/>
    </location>
</feature>
<dbReference type="KEGG" id="haxz:M0R88_05060"/>
<feature type="region of interest" description="Disordered" evidence="1">
    <location>
        <begin position="169"/>
        <end position="252"/>
    </location>
</feature>
<organism evidence="3 4">
    <name type="scientific">Halorussus gelatinilyticus</name>
    <dbReference type="NCBI Taxonomy" id="2937524"/>
    <lineage>
        <taxon>Archaea</taxon>
        <taxon>Methanobacteriati</taxon>
        <taxon>Methanobacteriota</taxon>
        <taxon>Stenosarchaea group</taxon>
        <taxon>Halobacteria</taxon>
        <taxon>Halobacteriales</taxon>
        <taxon>Haladaptataceae</taxon>
        <taxon>Halorussus</taxon>
    </lineage>
</organism>